<evidence type="ECO:0000313" key="4">
    <source>
        <dbReference type="Proteomes" id="UP000479114"/>
    </source>
</evidence>
<dbReference type="KEGG" id="prz:GZH47_19870"/>
<organism evidence="3 4">
    <name type="scientific">Paenibacillus rhizovicinus</name>
    <dbReference type="NCBI Taxonomy" id="2704463"/>
    <lineage>
        <taxon>Bacteria</taxon>
        <taxon>Bacillati</taxon>
        <taxon>Bacillota</taxon>
        <taxon>Bacilli</taxon>
        <taxon>Bacillales</taxon>
        <taxon>Paenibacillaceae</taxon>
        <taxon>Paenibacillus</taxon>
    </lineage>
</organism>
<accession>A0A6C0P2U2</accession>
<dbReference type="InterPro" id="IPR036582">
    <property type="entry name" value="Mao_N_sf"/>
</dbReference>
<dbReference type="Gene3D" id="3.30.457.10">
    <property type="entry name" value="Copper amine oxidase-like, N-terminal domain"/>
    <property type="match status" value="1"/>
</dbReference>
<dbReference type="Proteomes" id="UP000479114">
    <property type="component" value="Chromosome"/>
</dbReference>
<dbReference type="RefSeq" id="WP_162642685.1">
    <property type="nucleotide sequence ID" value="NZ_CP048286.1"/>
</dbReference>
<reference evidence="3 4" key="1">
    <citation type="submission" date="2020-02" db="EMBL/GenBank/DDBJ databases">
        <title>Paenibacillus sp. nov., isolated from rhizosphere soil of tomato.</title>
        <authorList>
            <person name="Weon H.-Y."/>
            <person name="Lee S.A."/>
        </authorList>
    </citation>
    <scope>NUCLEOTIDE SEQUENCE [LARGE SCALE GENOMIC DNA]</scope>
    <source>
        <strain evidence="3 4">14171R-81</strain>
    </source>
</reference>
<keyword evidence="1" id="KW-0732">Signal</keyword>
<feature type="signal peptide" evidence="1">
    <location>
        <begin position="1"/>
        <end position="24"/>
    </location>
</feature>
<sequence length="391" mass="42364">MNALKFKGIAAAVLAAALVWPSIAAPKVAHAGTTAYVRLAWDNGGESSSNGIIKNGRIYVPADLFEMAGMRLQWDKAHQRADIIGYGKSAAVRIGQSAGVIDGAPTRGDAAPFMYGGQLYVSATFLVMVLEGGSIQWDGAHRLFTAKGLHTFASFSQTYGGRTFSIVNRTGELFVNGGKNGASVKLADLGSPIYGGVSMDFQPTEGGLLYVTIHDNYGEPHLGNHIFTLILKNGVVIRKANASYWYRFMPNVTSYGHHLLMTDGKTLRILADGTADVEQTLDLVKLGGEEDNYFVEGIADDFVLIRPNRSGLLTLVDRKTGGSVQLYKQLLSAEEITLAETNDTIYGDWLQYVKREGSTLYFKNGSSLEKNRDKLYAYTLPVPAADEASVQ</sequence>
<dbReference type="Pfam" id="PF07833">
    <property type="entry name" value="Cu_amine_oxidN1"/>
    <property type="match status" value="1"/>
</dbReference>
<feature type="chain" id="PRO_5039686583" evidence="1">
    <location>
        <begin position="25"/>
        <end position="391"/>
    </location>
</feature>
<proteinExistence type="predicted"/>
<evidence type="ECO:0000313" key="3">
    <source>
        <dbReference type="EMBL" id="QHW32844.1"/>
    </source>
</evidence>
<evidence type="ECO:0000259" key="2">
    <source>
        <dbReference type="Pfam" id="PF07833"/>
    </source>
</evidence>
<dbReference type="AlphaFoldDB" id="A0A6C0P2U2"/>
<dbReference type="EMBL" id="CP048286">
    <property type="protein sequence ID" value="QHW32844.1"/>
    <property type="molecule type" value="Genomic_DNA"/>
</dbReference>
<dbReference type="SUPFAM" id="SSF55383">
    <property type="entry name" value="Copper amine oxidase, domain N"/>
    <property type="match status" value="1"/>
</dbReference>
<dbReference type="InterPro" id="IPR012854">
    <property type="entry name" value="Cu_amine_oxidase-like_N"/>
</dbReference>
<evidence type="ECO:0000256" key="1">
    <source>
        <dbReference type="SAM" id="SignalP"/>
    </source>
</evidence>
<feature type="domain" description="Copper amine oxidase-like N-terminal" evidence="2">
    <location>
        <begin position="50"/>
        <end position="142"/>
    </location>
</feature>
<keyword evidence="4" id="KW-1185">Reference proteome</keyword>
<protein>
    <submittedName>
        <fullName evidence="3">Copper amine oxidase N-terminal domain-containing protein</fullName>
    </submittedName>
</protein>
<gene>
    <name evidence="3" type="ORF">GZH47_19870</name>
</gene>
<name>A0A6C0P2U2_9BACL</name>